<dbReference type="PANTHER" id="PTHR11079:SF161">
    <property type="entry name" value="CMP_DCMP-TYPE DEAMINASE DOMAIN-CONTAINING PROTEIN"/>
    <property type="match status" value="1"/>
</dbReference>
<dbReference type="EMBL" id="BMJD01000007">
    <property type="protein sequence ID" value="GGB37420.1"/>
    <property type="molecule type" value="Genomic_DNA"/>
</dbReference>
<evidence type="ECO:0000256" key="2">
    <source>
        <dbReference type="ARBA" id="ARBA00022833"/>
    </source>
</evidence>
<dbReference type="GO" id="GO:0006152">
    <property type="term" value="P:purine nucleoside catabolic process"/>
    <property type="evidence" value="ECO:0007669"/>
    <property type="project" value="TreeGrafter"/>
</dbReference>
<dbReference type="Pfam" id="PF00383">
    <property type="entry name" value="dCMP_cyt_deam_1"/>
    <property type="match status" value="1"/>
</dbReference>
<dbReference type="CDD" id="cd01285">
    <property type="entry name" value="nucleoside_deaminase"/>
    <property type="match status" value="1"/>
</dbReference>
<protein>
    <recommendedName>
        <fullName evidence="3">CMP/dCMP-type deaminase domain-containing protein</fullName>
    </recommendedName>
</protein>
<reference evidence="4" key="2">
    <citation type="submission" date="2020-09" db="EMBL/GenBank/DDBJ databases">
        <authorList>
            <person name="Sun Q."/>
            <person name="Zhou Y."/>
        </authorList>
    </citation>
    <scope>NUCLEOTIDE SEQUENCE</scope>
    <source>
        <strain evidence="4">CGMCC 1.15454</strain>
    </source>
</reference>
<dbReference type="Gene3D" id="3.40.140.10">
    <property type="entry name" value="Cytidine Deaminase, domain 2"/>
    <property type="match status" value="1"/>
</dbReference>
<dbReference type="PANTHER" id="PTHR11079">
    <property type="entry name" value="CYTOSINE DEAMINASE FAMILY MEMBER"/>
    <property type="match status" value="1"/>
</dbReference>
<comment type="caution">
    <text evidence="4">The sequence shown here is derived from an EMBL/GenBank/DDBJ whole genome shotgun (WGS) entry which is preliminary data.</text>
</comment>
<dbReference type="GO" id="GO:0047974">
    <property type="term" value="F:guanosine deaminase activity"/>
    <property type="evidence" value="ECO:0007669"/>
    <property type="project" value="TreeGrafter"/>
</dbReference>
<keyword evidence="5" id="KW-1185">Reference proteome</keyword>
<dbReference type="PROSITE" id="PS51747">
    <property type="entry name" value="CYT_DCMP_DEAMINASES_2"/>
    <property type="match status" value="1"/>
</dbReference>
<keyword evidence="2" id="KW-0862">Zinc</keyword>
<evidence type="ECO:0000313" key="5">
    <source>
        <dbReference type="Proteomes" id="UP000621492"/>
    </source>
</evidence>
<dbReference type="GO" id="GO:0008270">
    <property type="term" value="F:zinc ion binding"/>
    <property type="evidence" value="ECO:0007669"/>
    <property type="project" value="InterPro"/>
</dbReference>
<organism evidence="4 5">
    <name type="scientific">Lentibacillus populi</name>
    <dbReference type="NCBI Taxonomy" id="1827502"/>
    <lineage>
        <taxon>Bacteria</taxon>
        <taxon>Bacillati</taxon>
        <taxon>Bacillota</taxon>
        <taxon>Bacilli</taxon>
        <taxon>Bacillales</taxon>
        <taxon>Bacillaceae</taxon>
        <taxon>Lentibacillus</taxon>
    </lineage>
</organism>
<accession>A0A9W5TWE8</accession>
<dbReference type="PROSITE" id="PS00903">
    <property type="entry name" value="CYT_DCMP_DEAMINASES_1"/>
    <property type="match status" value="1"/>
</dbReference>
<dbReference type="InterPro" id="IPR016192">
    <property type="entry name" value="APOBEC/CMP_deaminase_Zn-bd"/>
</dbReference>
<gene>
    <name evidence="4" type="ORF">GCM10011409_13570</name>
</gene>
<sequence>MLVKDKRIAAEGVNTLHKTFDISGHAELQAIRKAQAKLKTNDLSDCSIYASGEPCAMCLTAMYFTGIRKIYYSSSLAEAVANGFEKSEVMTDQNLKQLKDSMIYLPLAGTVDDPVRLWAEGVNK</sequence>
<evidence type="ECO:0000259" key="3">
    <source>
        <dbReference type="PROSITE" id="PS51747"/>
    </source>
</evidence>
<reference evidence="4" key="1">
    <citation type="journal article" date="2014" name="Int. J. Syst. Evol. Microbiol.">
        <title>Complete genome sequence of Corynebacterium casei LMG S-19264T (=DSM 44701T), isolated from a smear-ripened cheese.</title>
        <authorList>
            <consortium name="US DOE Joint Genome Institute (JGI-PGF)"/>
            <person name="Walter F."/>
            <person name="Albersmeier A."/>
            <person name="Kalinowski J."/>
            <person name="Ruckert C."/>
        </authorList>
    </citation>
    <scope>NUCLEOTIDE SEQUENCE</scope>
    <source>
        <strain evidence="4">CGMCC 1.15454</strain>
    </source>
</reference>
<dbReference type="SUPFAM" id="SSF53927">
    <property type="entry name" value="Cytidine deaminase-like"/>
    <property type="match status" value="1"/>
</dbReference>
<dbReference type="Proteomes" id="UP000621492">
    <property type="component" value="Unassembled WGS sequence"/>
</dbReference>
<feature type="domain" description="CMP/dCMP-type deaminase" evidence="3">
    <location>
        <begin position="1"/>
        <end position="87"/>
    </location>
</feature>
<dbReference type="InterPro" id="IPR002125">
    <property type="entry name" value="CMP_dCMP_dom"/>
</dbReference>
<evidence type="ECO:0000313" key="4">
    <source>
        <dbReference type="EMBL" id="GGB37420.1"/>
    </source>
</evidence>
<name>A0A9W5TWE8_9BACI</name>
<evidence type="ECO:0000256" key="1">
    <source>
        <dbReference type="ARBA" id="ARBA00022723"/>
    </source>
</evidence>
<proteinExistence type="predicted"/>
<dbReference type="AlphaFoldDB" id="A0A9W5TWE8"/>
<keyword evidence="1" id="KW-0479">Metal-binding</keyword>
<dbReference type="InterPro" id="IPR016193">
    <property type="entry name" value="Cytidine_deaminase-like"/>
</dbReference>